<keyword evidence="3" id="KW-0227">DNA damage</keyword>
<dbReference type="Pfam" id="PF04257">
    <property type="entry name" value="Exonuc_V_gamma"/>
    <property type="match status" value="1"/>
</dbReference>
<evidence type="ECO:0000259" key="10">
    <source>
        <dbReference type="Pfam" id="PF17946"/>
    </source>
</evidence>
<keyword evidence="9" id="KW-0234">DNA repair</keyword>
<keyword evidence="2" id="KW-0547">Nucleotide-binding</keyword>
<evidence type="ECO:0000256" key="4">
    <source>
        <dbReference type="ARBA" id="ARBA00022801"/>
    </source>
</evidence>
<dbReference type="Pfam" id="PF17946">
    <property type="entry name" value="RecC_C"/>
    <property type="match status" value="1"/>
</dbReference>
<evidence type="ECO:0000256" key="2">
    <source>
        <dbReference type="ARBA" id="ARBA00022741"/>
    </source>
</evidence>
<keyword evidence="7" id="KW-0067">ATP-binding</keyword>
<evidence type="ECO:0000256" key="1">
    <source>
        <dbReference type="ARBA" id="ARBA00022722"/>
    </source>
</evidence>
<dbReference type="RefSeq" id="WP_201561209.1">
    <property type="nucleotide sequence ID" value="NZ_CAJGZK010000001.1"/>
</dbReference>
<dbReference type="Gene3D" id="3.40.50.300">
    <property type="entry name" value="P-loop containing nucleotide triphosphate hydrolases"/>
    <property type="match status" value="2"/>
</dbReference>
<evidence type="ECO:0000313" key="12">
    <source>
        <dbReference type="Proteomes" id="UP001596264"/>
    </source>
</evidence>
<evidence type="ECO:0000256" key="9">
    <source>
        <dbReference type="ARBA" id="ARBA00023204"/>
    </source>
</evidence>
<dbReference type="PANTHER" id="PTHR30591">
    <property type="entry name" value="RECBCD ENZYME SUBUNIT RECC"/>
    <property type="match status" value="1"/>
</dbReference>
<sequence length="1527" mass="173406">MFTIIQSHRTENLVEQLLVQYQSKNQPVFEPFIVIVPSMVLGDWLDKTIASRAGISTLVRTQFWGQYQWTLMQDVLTRHNAYLLETDSEAATLNVPEVAVLSPTVMQWRLFGYLTYYQALIVADEKHPVNPLLASLINDPQAGVEQDNVRQDSLRQSIIKDKAQQDARIWQLASDLARVFNRYLTHREDWLALWSHNKPLNVDEMIADKDALSLRFDRYARGTPEWLVAHYVELEIAQRYLWAHLFADVHQYRVGLENIFWSALKDNKANERAQLPKVLRIFTIQQLPQTELDFLQRLSQYMDITLLHYNPSKLFWADIVDKSWLQRQQIINPESVFLRDYGHSLLSRLGKQSRDTFAMLANLSGNEQYQNALVDWQDNFDDGFDNETGGGFDDNDFDDNGFDDSSFDIDNTNSAQTAQNSPSLLRRLQNDVLMLDEKSTQQATAAKVSQAISKQIASSVDQENQENQETPWYEDEVLENKRFEKDRFWAISSEDNSLSIHSCHSLQRQLEVLRIMIGRWLNEPIKSSAKKRHISDIVVLLPDVERHHALIGSIFVSGKGQDGLTLPAKVTGVVDAYIRQLWEAIIGFYKLLGSHNARFEAAEVLDWLMLPPLFESFGLTHEQMSRGCDLLVEAGFIRGFDECHLKQTLDSNDYDYRFSFAQALDRLTLGLVMPEAKLSDCLYPLDQDDWPATAMPEMSLPLPQVSLNDAMIVEALCRIYTGLVERRDDHMQKMKAEDWLDQIETQVIHCYFGDVDQTRTMRAIYNAMNGFKSSLRANRHYRQYANDTSDNIEVEQKLAGVEQLPLKLSFMLDSIEDELESQQVSAEPTGVITFGRFGALRNVPFELVVMLNMDISEFPGRDRDNRYDLIKAAKSRRGDRVSEDDDNGAFLDAMLCARSACWIFYNGQSLTDTHEHLPANPVSELLQFLQGEVQWQVSSLEALETLPDSIDSTTESLKRYLPKLIKQWLVTEHPALPFHDSLFETEIEDTDVAYVRVQKSVTPVFSDQNVMAVDTQDNSPIDTADELDVILNKAMRKTKLAQKKQFPPAPLWHAVFNTLKDRTFSQHSPLVDLPTNAQYESIAQVLGQGLGQLGQVDNQTLSALVDMLALDSITDTSNANDVAEALSQTVFDTVFNIGEIDVEGRLAYQVRHPAKAFLRTQKVHVVQGEQAMAHQEPLFLDSLTSYQIKAHLIHEMATDAADKNMGKIAEPDSQILMYQNIIPAGVARQTTIPNQKQKLQQQCLEFKEQLIANGFDDAVQTNMTNDGEEDSVLQLLTPTTEHPVQIELAAVLNSINKAPSYQADTHKNADSLLTLLPKVIKIKGSVPVLIAASGVADTGQSPKQWLNILPNSASPKHLLKFWLSHLYWQVARRTTAEQVVLNDGVSIWRFNKSSSQVDKYKDKIAFKLSPIVYEDALIELIKWAIFAKLVGQVPITLLPEYALSYLDQCLKAEEGEGSSYWPKRADFSNWLRPSYHVDTVYDTCSQHAIWQYVLRDQDAFNALTASLATLAVPLYGPMFAALDGLDA</sequence>
<keyword evidence="4 11" id="KW-0378">Hydrolase</keyword>
<dbReference type="InterPro" id="IPR041500">
    <property type="entry name" value="RecC_C"/>
</dbReference>
<keyword evidence="12" id="KW-1185">Reference proteome</keyword>
<gene>
    <name evidence="11" type="ORF">ACFP58_04855</name>
</gene>
<keyword evidence="8" id="KW-0238">DNA-binding</keyword>
<dbReference type="EMBL" id="JBHSTZ010000014">
    <property type="protein sequence ID" value="MFC6380802.1"/>
    <property type="molecule type" value="Genomic_DNA"/>
</dbReference>
<evidence type="ECO:0000313" key="11">
    <source>
        <dbReference type="EMBL" id="MFC6380802.1"/>
    </source>
</evidence>
<evidence type="ECO:0000256" key="7">
    <source>
        <dbReference type="ARBA" id="ARBA00022840"/>
    </source>
</evidence>
<reference evidence="12" key="1">
    <citation type="journal article" date="2019" name="Int. J. Syst. Evol. Microbiol.">
        <title>The Global Catalogue of Microorganisms (GCM) 10K type strain sequencing project: providing services to taxonomists for standard genome sequencing and annotation.</title>
        <authorList>
            <consortium name="The Broad Institute Genomics Platform"/>
            <consortium name="The Broad Institute Genome Sequencing Center for Infectious Disease"/>
            <person name="Wu L."/>
            <person name="Ma J."/>
        </authorList>
    </citation>
    <scope>NUCLEOTIDE SEQUENCE [LARGE SCALE GENOMIC DNA]</scope>
    <source>
        <strain evidence="12">CCM 2050</strain>
    </source>
</reference>
<dbReference type="PANTHER" id="PTHR30591:SF1">
    <property type="entry name" value="RECBCD ENZYME SUBUNIT RECC"/>
    <property type="match status" value="1"/>
</dbReference>
<feature type="domain" description="RecC C-terminal" evidence="10">
    <location>
        <begin position="1146"/>
        <end position="1238"/>
    </location>
</feature>
<dbReference type="InterPro" id="IPR027417">
    <property type="entry name" value="P-loop_NTPase"/>
</dbReference>
<dbReference type="SUPFAM" id="SSF52540">
    <property type="entry name" value="P-loop containing nucleoside triphosphate hydrolases"/>
    <property type="match status" value="2"/>
</dbReference>
<dbReference type="Proteomes" id="UP001596264">
    <property type="component" value="Unassembled WGS sequence"/>
</dbReference>
<dbReference type="EC" id="3.1.11.5" evidence="11"/>
<organism evidence="11 12">
    <name type="scientific">Psychrobacter glacincola</name>
    <dbReference type="NCBI Taxonomy" id="56810"/>
    <lineage>
        <taxon>Bacteria</taxon>
        <taxon>Pseudomonadati</taxon>
        <taxon>Pseudomonadota</taxon>
        <taxon>Gammaproteobacteria</taxon>
        <taxon>Moraxellales</taxon>
        <taxon>Moraxellaceae</taxon>
        <taxon>Psychrobacter</taxon>
    </lineage>
</organism>
<evidence type="ECO:0000256" key="5">
    <source>
        <dbReference type="ARBA" id="ARBA00022806"/>
    </source>
</evidence>
<proteinExistence type="predicted"/>
<name>A0ABW1W7B0_9GAMM</name>
<evidence type="ECO:0000256" key="8">
    <source>
        <dbReference type="ARBA" id="ARBA00023125"/>
    </source>
</evidence>
<accession>A0ABW1W7B0</accession>
<dbReference type="InterPro" id="IPR011335">
    <property type="entry name" value="Restrct_endonuc-II-like"/>
</dbReference>
<keyword evidence="5" id="KW-0347">Helicase</keyword>
<dbReference type="SUPFAM" id="SSF52980">
    <property type="entry name" value="Restriction endonuclease-like"/>
    <property type="match status" value="1"/>
</dbReference>
<keyword evidence="6" id="KW-0269">Exonuclease</keyword>
<dbReference type="Gene3D" id="3.40.50.10930">
    <property type="match status" value="2"/>
</dbReference>
<dbReference type="GO" id="GO:0008854">
    <property type="term" value="F:exodeoxyribonuclease V activity"/>
    <property type="evidence" value="ECO:0007669"/>
    <property type="project" value="UniProtKB-EC"/>
</dbReference>
<evidence type="ECO:0000256" key="6">
    <source>
        <dbReference type="ARBA" id="ARBA00022839"/>
    </source>
</evidence>
<comment type="caution">
    <text evidence="11">The sequence shown here is derived from an EMBL/GenBank/DDBJ whole genome shotgun (WGS) entry which is preliminary data.</text>
</comment>
<evidence type="ECO:0000256" key="3">
    <source>
        <dbReference type="ARBA" id="ARBA00022763"/>
    </source>
</evidence>
<keyword evidence="1" id="KW-0540">Nuclease</keyword>
<protein>
    <submittedName>
        <fullName evidence="11">Exodeoxyribonuclease V subunit gamma</fullName>
        <ecNumber evidence="11">3.1.11.5</ecNumber>
    </submittedName>
</protein>